<evidence type="ECO:0000259" key="11">
    <source>
        <dbReference type="Pfam" id="PF01706"/>
    </source>
</evidence>
<dbReference type="GO" id="GO:0071973">
    <property type="term" value="P:bacterial-type flagellum-dependent cell motility"/>
    <property type="evidence" value="ECO:0007669"/>
    <property type="project" value="InterPro"/>
</dbReference>
<keyword evidence="15" id="KW-1185">Reference proteome</keyword>
<feature type="domain" description="Flagellar motor switch protein FliG middle" evidence="12">
    <location>
        <begin position="128"/>
        <end position="199"/>
    </location>
</feature>
<comment type="similarity">
    <text evidence="3">Belongs to the FliG family.</text>
</comment>
<dbReference type="InterPro" id="IPR000090">
    <property type="entry name" value="Flg_Motor_Flig"/>
</dbReference>
<dbReference type="HOGENOM" id="CLU_739353_0_0_0"/>
<evidence type="ECO:0000256" key="9">
    <source>
        <dbReference type="ARBA" id="ARBA00023143"/>
    </source>
</evidence>
<dbReference type="InterPro" id="IPR032779">
    <property type="entry name" value="FliG_M"/>
</dbReference>
<dbReference type="Pfam" id="PF01706">
    <property type="entry name" value="FliG_C"/>
    <property type="match status" value="1"/>
</dbReference>
<organism evidence="14 15">
    <name type="scientific">Pirellula staleyi (strain ATCC 27377 / DSM 6068 / ICPB 4128)</name>
    <name type="common">Pirella staleyi</name>
    <dbReference type="NCBI Taxonomy" id="530564"/>
    <lineage>
        <taxon>Bacteria</taxon>
        <taxon>Pseudomonadati</taxon>
        <taxon>Planctomycetota</taxon>
        <taxon>Planctomycetia</taxon>
        <taxon>Pirellulales</taxon>
        <taxon>Pirellulaceae</taxon>
        <taxon>Pirellula</taxon>
    </lineage>
</organism>
<protein>
    <recommendedName>
        <fullName evidence="4">Flagellar motor switch protein FliG</fullName>
    </recommendedName>
</protein>
<feature type="domain" description="Flagellar motor switch protein FliG N-terminal" evidence="13">
    <location>
        <begin position="8"/>
        <end position="75"/>
    </location>
</feature>
<name>D2R526_PIRSD</name>
<keyword evidence="7" id="KW-0283">Flagellar rotation</keyword>
<dbReference type="Gene3D" id="1.10.220.30">
    <property type="match status" value="3"/>
</dbReference>
<evidence type="ECO:0000256" key="5">
    <source>
        <dbReference type="ARBA" id="ARBA00022475"/>
    </source>
</evidence>
<evidence type="ECO:0000256" key="1">
    <source>
        <dbReference type="ARBA" id="ARBA00004117"/>
    </source>
</evidence>
<gene>
    <name evidence="14" type="ordered locus">Psta_4341</name>
</gene>
<dbReference type="GO" id="GO:0005886">
    <property type="term" value="C:plasma membrane"/>
    <property type="evidence" value="ECO:0007669"/>
    <property type="project" value="UniProtKB-SubCell"/>
</dbReference>
<feature type="domain" description="Flagellar motor switch protein FliG C-terminal" evidence="11">
    <location>
        <begin position="280"/>
        <end position="371"/>
    </location>
</feature>
<proteinExistence type="inferred from homology"/>
<evidence type="ECO:0000259" key="12">
    <source>
        <dbReference type="Pfam" id="PF14841"/>
    </source>
</evidence>
<dbReference type="EMBL" id="CP001848">
    <property type="protein sequence ID" value="ADB18988.1"/>
    <property type="molecule type" value="Genomic_DNA"/>
</dbReference>
<dbReference type="Proteomes" id="UP000001887">
    <property type="component" value="Chromosome"/>
</dbReference>
<evidence type="ECO:0000256" key="8">
    <source>
        <dbReference type="ARBA" id="ARBA00023136"/>
    </source>
</evidence>
<evidence type="ECO:0000259" key="13">
    <source>
        <dbReference type="Pfam" id="PF14842"/>
    </source>
</evidence>
<comment type="subcellular location">
    <subcellularLocation>
        <location evidence="1">Bacterial flagellum basal body</location>
    </subcellularLocation>
    <subcellularLocation>
        <location evidence="2">Cell membrane</location>
        <topology evidence="2">Peripheral membrane protein</topology>
        <orientation evidence="2">Cytoplasmic side</orientation>
    </subcellularLocation>
</comment>
<evidence type="ECO:0000256" key="7">
    <source>
        <dbReference type="ARBA" id="ARBA00022779"/>
    </source>
</evidence>
<feature type="compositionally biased region" description="Basic and acidic residues" evidence="10">
    <location>
        <begin position="254"/>
        <end position="267"/>
    </location>
</feature>
<dbReference type="PANTHER" id="PTHR30534:SF0">
    <property type="entry name" value="FLAGELLAR MOTOR SWITCH PROTEIN FLIG"/>
    <property type="match status" value="1"/>
</dbReference>
<dbReference type="InterPro" id="IPR023087">
    <property type="entry name" value="Flg_Motor_Flig_C"/>
</dbReference>
<evidence type="ECO:0000256" key="4">
    <source>
        <dbReference type="ARBA" id="ARBA00021870"/>
    </source>
</evidence>
<dbReference type="OrthoDB" id="9780302at2"/>
<dbReference type="STRING" id="530564.Psta_4341"/>
<evidence type="ECO:0000256" key="10">
    <source>
        <dbReference type="SAM" id="MobiDB-lite"/>
    </source>
</evidence>
<evidence type="ECO:0000256" key="3">
    <source>
        <dbReference type="ARBA" id="ARBA00010299"/>
    </source>
</evidence>
<keyword evidence="14" id="KW-0282">Flagellum</keyword>
<dbReference type="KEGG" id="psl:Psta_4341"/>
<keyword evidence="5" id="KW-1003">Cell membrane</keyword>
<dbReference type="GO" id="GO:0006935">
    <property type="term" value="P:chemotaxis"/>
    <property type="evidence" value="ECO:0007669"/>
    <property type="project" value="UniProtKB-KW"/>
</dbReference>
<dbReference type="SUPFAM" id="SSF48029">
    <property type="entry name" value="FliG"/>
    <property type="match status" value="2"/>
</dbReference>
<evidence type="ECO:0000256" key="2">
    <source>
        <dbReference type="ARBA" id="ARBA00004413"/>
    </source>
</evidence>
<sequence>MTTTSNSLRRAAILVSTLDQASADRLLDQLPPDQADRIRSAIMSLDDFSDDEQQRIAADFLGRSDARATVSSESDVELELSSAAQSRNDSFIPRSQDDARYSEPSSPSRSQPAQDDAPLKFLEEIDPALVAQVLVREHPQTLAVVIASLSAAAAAKVLEQLPPAVSTETLHRMAFLHDMSAEVVADLARELRKQLDAHPAGVRPAAKNAVLAVIDALHGSRRRHLVDELASRDARLVKQLGLGKTEAPQAGRSAEQHESVDRSDSRRTVTTNTSVPRKRLSIEFDQLTNLDDAGLKRVLSEVAPRTAMLALSVAEPALIKRILKQLPARDAAALSRELDSPGPVRLRELEAAQYEVAAIADDLIRRGELTLRQR</sequence>
<dbReference type="GO" id="GO:0009425">
    <property type="term" value="C:bacterial-type flagellum basal body"/>
    <property type="evidence" value="ECO:0007669"/>
    <property type="project" value="UniProtKB-SubCell"/>
</dbReference>
<dbReference type="eggNOG" id="COG1536">
    <property type="taxonomic scope" value="Bacteria"/>
</dbReference>
<evidence type="ECO:0000313" key="15">
    <source>
        <dbReference type="Proteomes" id="UP000001887"/>
    </source>
</evidence>
<keyword evidence="14" id="KW-0966">Cell projection</keyword>
<keyword evidence="9" id="KW-0975">Bacterial flagellum</keyword>
<dbReference type="InterPro" id="IPR011002">
    <property type="entry name" value="FliG_a-hlx"/>
</dbReference>
<keyword evidence="6" id="KW-0145">Chemotaxis</keyword>
<dbReference type="AlphaFoldDB" id="D2R526"/>
<feature type="region of interest" description="Disordered" evidence="10">
    <location>
        <begin position="241"/>
        <end position="274"/>
    </location>
</feature>
<evidence type="ECO:0000256" key="6">
    <source>
        <dbReference type="ARBA" id="ARBA00022500"/>
    </source>
</evidence>
<dbReference type="Pfam" id="PF14841">
    <property type="entry name" value="FliG_M"/>
    <property type="match status" value="1"/>
</dbReference>
<dbReference type="Pfam" id="PF14842">
    <property type="entry name" value="FliG_N"/>
    <property type="match status" value="1"/>
</dbReference>
<evidence type="ECO:0000313" key="14">
    <source>
        <dbReference type="EMBL" id="ADB18988.1"/>
    </source>
</evidence>
<feature type="compositionally biased region" description="Polar residues" evidence="10">
    <location>
        <begin position="103"/>
        <end position="113"/>
    </location>
</feature>
<keyword evidence="8" id="KW-0472">Membrane</keyword>
<feature type="region of interest" description="Disordered" evidence="10">
    <location>
        <begin position="79"/>
        <end position="115"/>
    </location>
</feature>
<reference evidence="14 15" key="1">
    <citation type="journal article" date="2009" name="Stand. Genomic Sci.">
        <title>Complete genome sequence of Pirellula staleyi type strain (ATCC 27377).</title>
        <authorList>
            <person name="Clum A."/>
            <person name="Tindall B.J."/>
            <person name="Sikorski J."/>
            <person name="Ivanova N."/>
            <person name="Mavrommatis K."/>
            <person name="Lucas S."/>
            <person name="Glavina del Rio T."/>
            <person name="Nolan M."/>
            <person name="Chen F."/>
            <person name="Tice H."/>
            <person name="Pitluck S."/>
            <person name="Cheng J.F."/>
            <person name="Chertkov O."/>
            <person name="Brettin T."/>
            <person name="Han C."/>
            <person name="Detter J.C."/>
            <person name="Kuske C."/>
            <person name="Bruce D."/>
            <person name="Goodwin L."/>
            <person name="Ovchinikova G."/>
            <person name="Pati A."/>
            <person name="Mikhailova N."/>
            <person name="Chen A."/>
            <person name="Palaniappan K."/>
            <person name="Land M."/>
            <person name="Hauser L."/>
            <person name="Chang Y.J."/>
            <person name="Jeffries C.D."/>
            <person name="Chain P."/>
            <person name="Rohde M."/>
            <person name="Goker M."/>
            <person name="Bristow J."/>
            <person name="Eisen J.A."/>
            <person name="Markowitz V."/>
            <person name="Hugenholtz P."/>
            <person name="Kyrpides N.C."/>
            <person name="Klenk H.P."/>
            <person name="Lapidus A."/>
        </authorList>
    </citation>
    <scope>NUCLEOTIDE SEQUENCE [LARGE SCALE GENOMIC DNA]</scope>
    <source>
        <strain evidence="15">ATCC 27377 / DSM 6068 / ICPB 4128</strain>
    </source>
</reference>
<dbReference type="PANTHER" id="PTHR30534">
    <property type="entry name" value="FLAGELLAR MOTOR SWITCH PROTEIN FLIG"/>
    <property type="match status" value="1"/>
</dbReference>
<keyword evidence="14" id="KW-0969">Cilium</keyword>
<dbReference type="GO" id="GO:0003774">
    <property type="term" value="F:cytoskeletal motor activity"/>
    <property type="evidence" value="ECO:0007669"/>
    <property type="project" value="InterPro"/>
</dbReference>
<dbReference type="InterPro" id="IPR028263">
    <property type="entry name" value="FliG_N"/>
</dbReference>
<accession>D2R526</accession>